<dbReference type="STRING" id="56110.Oscil6304_1058"/>
<evidence type="ECO:0000313" key="1">
    <source>
        <dbReference type="EMBL" id="AFY80787.1"/>
    </source>
</evidence>
<gene>
    <name evidence="1" type="ORF">Oscil6304_1058</name>
</gene>
<dbReference type="OrthoDB" id="582007at2"/>
<keyword evidence="2" id="KW-1185">Reference proteome</keyword>
<dbReference type="InParanoid" id="K9TD51"/>
<dbReference type="KEGG" id="oac:Oscil6304_1058"/>
<proteinExistence type="predicted"/>
<evidence type="ECO:0008006" key="3">
    <source>
        <dbReference type="Google" id="ProtNLM"/>
    </source>
</evidence>
<dbReference type="Gene3D" id="3.40.1000.10">
    <property type="entry name" value="Mog1/PsbP, alpha/beta/alpha sandwich"/>
    <property type="match status" value="2"/>
</dbReference>
<accession>K9TD51</accession>
<organism evidence="1 2">
    <name type="scientific">Oscillatoria acuminata PCC 6304</name>
    <dbReference type="NCBI Taxonomy" id="56110"/>
    <lineage>
        <taxon>Bacteria</taxon>
        <taxon>Bacillati</taxon>
        <taxon>Cyanobacteriota</taxon>
        <taxon>Cyanophyceae</taxon>
        <taxon>Oscillatoriophycideae</taxon>
        <taxon>Oscillatoriales</taxon>
        <taxon>Oscillatoriaceae</taxon>
        <taxon>Oscillatoria</taxon>
    </lineage>
</organism>
<sequence length="329" mass="37051">MQPSPRIQLTHYYSEEIGVSLELPEHWQEGESNGERVSYSCASDGPYHPQLLIQRVPLSGERVSDGCDRLAEELLQLYPSPLEMGDRHSLTVDNFPARLDIFSFYDPEFNIQVTHYQVCIQLPDALCSVVGIVEGQSAESLLPVFEQAVGSIRFIGMGMGRTALMSDPSTRISYFNPGLGISILIPASWSVQELQENQFQAIGPSVPEFDGYHPRISCTRTIPTNQTPAGLEEAIRKSETTHRLLYSDYEILKQERFSLGPYPAYLRQMQWSYQGTDIYLVNVQGLIWTPSSAYVFKAETLKQYESRDVPIFEAIVKSTRIIPASCPDV</sequence>
<dbReference type="Proteomes" id="UP000010367">
    <property type="component" value="Chromosome"/>
</dbReference>
<protein>
    <recommendedName>
        <fullName evidence="3">DUF1795 domain-containing protein</fullName>
    </recommendedName>
</protein>
<reference evidence="1 2" key="1">
    <citation type="submission" date="2012-06" db="EMBL/GenBank/DDBJ databases">
        <title>Finished chromosome of genome of Oscillatoria acuminata PCC 6304.</title>
        <authorList>
            <consortium name="US DOE Joint Genome Institute"/>
            <person name="Gugger M."/>
            <person name="Coursin T."/>
            <person name="Rippka R."/>
            <person name="Tandeau De Marsac N."/>
            <person name="Huntemann M."/>
            <person name="Wei C.-L."/>
            <person name="Han J."/>
            <person name="Detter J.C."/>
            <person name="Han C."/>
            <person name="Tapia R."/>
            <person name="Davenport K."/>
            <person name="Daligault H."/>
            <person name="Erkkila T."/>
            <person name="Gu W."/>
            <person name="Munk A.C.C."/>
            <person name="Teshima H."/>
            <person name="Xu Y."/>
            <person name="Chain P."/>
            <person name="Chen A."/>
            <person name="Krypides N."/>
            <person name="Mavromatis K."/>
            <person name="Markowitz V."/>
            <person name="Szeto E."/>
            <person name="Ivanova N."/>
            <person name="Mikhailova N."/>
            <person name="Ovchinnikova G."/>
            <person name="Pagani I."/>
            <person name="Pati A."/>
            <person name="Goodwin L."/>
            <person name="Peters L."/>
            <person name="Pitluck S."/>
            <person name="Woyke T."/>
            <person name="Kerfeld C."/>
        </authorList>
    </citation>
    <scope>NUCLEOTIDE SEQUENCE [LARGE SCALE GENOMIC DNA]</scope>
    <source>
        <strain evidence="1 2">PCC 6304</strain>
    </source>
</reference>
<dbReference type="RefSeq" id="WP_015147437.1">
    <property type="nucleotide sequence ID" value="NC_019693.1"/>
</dbReference>
<evidence type="ECO:0000313" key="2">
    <source>
        <dbReference type="Proteomes" id="UP000010367"/>
    </source>
</evidence>
<dbReference type="eggNOG" id="COG5435">
    <property type="taxonomic scope" value="Bacteria"/>
</dbReference>
<dbReference type="EMBL" id="CP003607">
    <property type="protein sequence ID" value="AFY80787.1"/>
    <property type="molecule type" value="Genomic_DNA"/>
</dbReference>
<dbReference type="HOGENOM" id="CLU_844240_0_0_3"/>
<dbReference type="AlphaFoldDB" id="K9TD51"/>
<name>K9TD51_9CYAN</name>